<reference evidence="6" key="1">
    <citation type="journal article" date="2022" name="bioRxiv">
        <title>Genomics of Preaxostyla Flagellates Illuminates Evolutionary Transitions and the Path Towards Mitochondrial Loss.</title>
        <authorList>
            <person name="Novak L.V.F."/>
            <person name="Treitli S.C."/>
            <person name="Pyrih J."/>
            <person name="Halakuc P."/>
            <person name="Pipaliya S.V."/>
            <person name="Vacek V."/>
            <person name="Brzon O."/>
            <person name="Soukal P."/>
            <person name="Eme L."/>
            <person name="Dacks J.B."/>
            <person name="Karnkowska A."/>
            <person name="Elias M."/>
            <person name="Hampl V."/>
        </authorList>
    </citation>
    <scope>NUCLEOTIDE SEQUENCE</scope>
    <source>
        <strain evidence="6">RCP-MX</strain>
    </source>
</reference>
<accession>A0ABQ8UUD8</accession>
<organism evidence="6 7">
    <name type="scientific">Paratrimastix pyriformis</name>
    <dbReference type="NCBI Taxonomy" id="342808"/>
    <lineage>
        <taxon>Eukaryota</taxon>
        <taxon>Metamonada</taxon>
        <taxon>Preaxostyla</taxon>
        <taxon>Paratrimastigidae</taxon>
        <taxon>Paratrimastix</taxon>
    </lineage>
</organism>
<dbReference type="EMBL" id="JAPMOS010000006">
    <property type="protein sequence ID" value="KAJ4461686.1"/>
    <property type="molecule type" value="Genomic_DNA"/>
</dbReference>
<comment type="caution">
    <text evidence="6">The sequence shown here is derived from an EMBL/GenBank/DDBJ whole genome shotgun (WGS) entry which is preliminary data.</text>
</comment>
<feature type="compositionally biased region" description="Low complexity" evidence="5">
    <location>
        <begin position="1"/>
        <end position="15"/>
    </location>
</feature>
<name>A0ABQ8UUD8_9EUKA</name>
<sequence>MPKDATGAKAAAASGKSKKKWSKTKSKENKAVNAVLFDAATYQKLTQTIPSGKLITISSVSERLQVNGSCARRAIKMLAAQGLIKPISVNSSQMIYTRATKKEEETTPEKAQ</sequence>
<proteinExistence type="inferred from homology"/>
<gene>
    <name evidence="6" type="ORF">PAPYR_1812</name>
</gene>
<evidence type="ECO:0000313" key="7">
    <source>
        <dbReference type="Proteomes" id="UP001141327"/>
    </source>
</evidence>
<dbReference type="Pfam" id="PF03297">
    <property type="entry name" value="Ribosomal_S25"/>
    <property type="match status" value="1"/>
</dbReference>
<protein>
    <recommendedName>
        <fullName evidence="4">40S ribosomal protein S25</fullName>
    </recommendedName>
</protein>
<keyword evidence="2 4" id="KW-0689">Ribosomal protein</keyword>
<evidence type="ECO:0000256" key="3">
    <source>
        <dbReference type="ARBA" id="ARBA00023274"/>
    </source>
</evidence>
<keyword evidence="3 4" id="KW-0687">Ribonucleoprotein</keyword>
<evidence type="ECO:0000313" key="6">
    <source>
        <dbReference type="EMBL" id="KAJ4461686.1"/>
    </source>
</evidence>
<dbReference type="Gene3D" id="3.30.63.20">
    <property type="match status" value="1"/>
</dbReference>
<evidence type="ECO:0000256" key="4">
    <source>
        <dbReference type="RuleBase" id="RU366057"/>
    </source>
</evidence>
<feature type="region of interest" description="Disordered" evidence="5">
    <location>
        <begin position="1"/>
        <end position="27"/>
    </location>
</feature>
<dbReference type="InterPro" id="IPR004977">
    <property type="entry name" value="Ribosomal_eS25"/>
</dbReference>
<dbReference type="PANTHER" id="PTHR12850">
    <property type="entry name" value="40S RIBOSOMAL PROTEIN S25"/>
    <property type="match status" value="1"/>
</dbReference>
<evidence type="ECO:0000256" key="2">
    <source>
        <dbReference type="ARBA" id="ARBA00022980"/>
    </source>
</evidence>
<comment type="similarity">
    <text evidence="1 4">Belongs to the eukaryotic ribosomal protein eS25 family.</text>
</comment>
<dbReference type="Proteomes" id="UP001141327">
    <property type="component" value="Unassembled WGS sequence"/>
</dbReference>
<keyword evidence="7" id="KW-1185">Reference proteome</keyword>
<evidence type="ECO:0000256" key="1">
    <source>
        <dbReference type="ARBA" id="ARBA00009106"/>
    </source>
</evidence>
<evidence type="ECO:0000256" key="5">
    <source>
        <dbReference type="SAM" id="MobiDB-lite"/>
    </source>
</evidence>